<protein>
    <submittedName>
        <fullName evidence="2">Uncharacterized protein</fullName>
    </submittedName>
</protein>
<sequence length="121" mass="13129">MCTQAQVRMHRGYGSSLPSPNLCYPDQSCPLLRLYVTYLAPTQVSGPTRLVMASNTNNPSSLSVPAASSQHRDTSQSATNATCLLSASFPPLHAQSSISHADQDEAFEAIRHGVNLRNWEI</sequence>
<gene>
    <name evidence="2" type="ORF">VTL71DRAFT_14132</name>
</gene>
<reference evidence="2 3" key="1">
    <citation type="journal article" date="2024" name="Commun. Biol.">
        <title>Comparative genomic analysis of thermophilic fungi reveals convergent evolutionary adaptations and gene losses.</title>
        <authorList>
            <person name="Steindorff A.S."/>
            <person name="Aguilar-Pontes M.V."/>
            <person name="Robinson A.J."/>
            <person name="Andreopoulos B."/>
            <person name="LaButti K."/>
            <person name="Kuo A."/>
            <person name="Mondo S."/>
            <person name="Riley R."/>
            <person name="Otillar R."/>
            <person name="Haridas S."/>
            <person name="Lipzen A."/>
            <person name="Grimwood J."/>
            <person name="Schmutz J."/>
            <person name="Clum A."/>
            <person name="Reid I.D."/>
            <person name="Moisan M.C."/>
            <person name="Butler G."/>
            <person name="Nguyen T.T.M."/>
            <person name="Dewar K."/>
            <person name="Conant G."/>
            <person name="Drula E."/>
            <person name="Henrissat B."/>
            <person name="Hansel C."/>
            <person name="Singer S."/>
            <person name="Hutchinson M.I."/>
            <person name="de Vries R.P."/>
            <person name="Natvig D.O."/>
            <person name="Powell A.J."/>
            <person name="Tsang A."/>
            <person name="Grigoriev I.V."/>
        </authorList>
    </citation>
    <scope>NUCLEOTIDE SEQUENCE [LARGE SCALE GENOMIC DNA]</scope>
    <source>
        <strain evidence="2 3">CBS 494.80</strain>
    </source>
</reference>
<evidence type="ECO:0000313" key="2">
    <source>
        <dbReference type="EMBL" id="KAL2069453.1"/>
    </source>
</evidence>
<accession>A0ABR4CHL2</accession>
<organism evidence="2 3">
    <name type="scientific">Oculimacula yallundae</name>
    <dbReference type="NCBI Taxonomy" id="86028"/>
    <lineage>
        <taxon>Eukaryota</taxon>
        <taxon>Fungi</taxon>
        <taxon>Dikarya</taxon>
        <taxon>Ascomycota</taxon>
        <taxon>Pezizomycotina</taxon>
        <taxon>Leotiomycetes</taxon>
        <taxon>Helotiales</taxon>
        <taxon>Ploettnerulaceae</taxon>
        <taxon>Oculimacula</taxon>
    </lineage>
</organism>
<dbReference type="Proteomes" id="UP001595075">
    <property type="component" value="Unassembled WGS sequence"/>
</dbReference>
<evidence type="ECO:0000256" key="1">
    <source>
        <dbReference type="SAM" id="MobiDB-lite"/>
    </source>
</evidence>
<evidence type="ECO:0000313" key="3">
    <source>
        <dbReference type="Proteomes" id="UP001595075"/>
    </source>
</evidence>
<comment type="caution">
    <text evidence="2">The sequence shown here is derived from an EMBL/GenBank/DDBJ whole genome shotgun (WGS) entry which is preliminary data.</text>
</comment>
<dbReference type="EMBL" id="JAZHXI010000007">
    <property type="protein sequence ID" value="KAL2069453.1"/>
    <property type="molecule type" value="Genomic_DNA"/>
</dbReference>
<proteinExistence type="predicted"/>
<name>A0ABR4CHL2_9HELO</name>
<feature type="region of interest" description="Disordered" evidence="1">
    <location>
        <begin position="52"/>
        <end position="77"/>
    </location>
</feature>
<feature type="compositionally biased region" description="Polar residues" evidence="1">
    <location>
        <begin position="53"/>
        <end position="77"/>
    </location>
</feature>
<keyword evidence="3" id="KW-1185">Reference proteome</keyword>